<dbReference type="Proteomes" id="UP000577891">
    <property type="component" value="Unassembled WGS sequence"/>
</dbReference>
<accession>A0A7W4J3X0</accession>
<gene>
    <name evidence="2" type="ORF">HLH35_19095</name>
</gene>
<proteinExistence type="predicted"/>
<dbReference type="EMBL" id="JABEQE010000032">
    <property type="protein sequence ID" value="MBB2174186.1"/>
    <property type="molecule type" value="Genomic_DNA"/>
</dbReference>
<organism evidence="2 3">
    <name type="scientific">Gluconacetobacter asukensis</name>
    <dbReference type="NCBI Taxonomy" id="1017181"/>
    <lineage>
        <taxon>Bacteria</taxon>
        <taxon>Pseudomonadati</taxon>
        <taxon>Pseudomonadota</taxon>
        <taxon>Alphaproteobacteria</taxon>
        <taxon>Acetobacterales</taxon>
        <taxon>Acetobacteraceae</taxon>
        <taxon>Gluconacetobacter</taxon>
    </lineage>
</organism>
<evidence type="ECO:0000259" key="1">
    <source>
        <dbReference type="Pfam" id="PF14082"/>
    </source>
</evidence>
<evidence type="ECO:0000313" key="3">
    <source>
        <dbReference type="Proteomes" id="UP000577891"/>
    </source>
</evidence>
<dbReference type="AlphaFoldDB" id="A0A7W4J3X0"/>
<feature type="domain" description="Shedu protein SduA C-terminal" evidence="1">
    <location>
        <begin position="23"/>
        <end position="155"/>
    </location>
</feature>
<dbReference type="RefSeq" id="WP_182980650.1">
    <property type="nucleotide sequence ID" value="NZ_BAABGB010000049.1"/>
</dbReference>
<reference evidence="2 3" key="1">
    <citation type="submission" date="2020-04" db="EMBL/GenBank/DDBJ databases">
        <title>Description of novel Gluconacetobacter.</title>
        <authorList>
            <person name="Sombolestani A."/>
        </authorList>
    </citation>
    <scope>NUCLEOTIDE SEQUENCE [LARGE SCALE GENOMIC DNA]</scope>
    <source>
        <strain evidence="2 3">LMG 27724</strain>
    </source>
</reference>
<comment type="caution">
    <text evidence="2">The sequence shown here is derived from an EMBL/GenBank/DDBJ whole genome shotgun (WGS) entry which is preliminary data.</text>
</comment>
<name>A0A7W4J3X0_9PROT</name>
<keyword evidence="3" id="KW-1185">Reference proteome</keyword>
<evidence type="ECO:0000313" key="2">
    <source>
        <dbReference type="EMBL" id="MBB2174186.1"/>
    </source>
</evidence>
<sequence>MKRVLKEQIWSEFIELMDATPPHSEEVFHQFLVKYPALIPVWRPLDGVVYSKFKLGNEHVTDFAFVRDDTPGLRWTFIEIEKPSDRLLRKDGSPTAALTHAIGQLHQWTEWFRNNLDYVKNNWPHGTRARKIGMADPHFILVMGRREGDLWEKRALLQRFGGGVQVRTFDGLKHNLSSPAVDNDATLRCLSYSSSGWDKLLSSMKLEISYYST</sequence>
<protein>
    <submittedName>
        <fullName evidence="2">DUF4263 domain-containing protein</fullName>
    </submittedName>
</protein>
<dbReference type="Pfam" id="PF14082">
    <property type="entry name" value="SduA_C"/>
    <property type="match status" value="1"/>
</dbReference>
<dbReference type="InterPro" id="IPR025359">
    <property type="entry name" value="SduA_C"/>
</dbReference>